<proteinExistence type="predicted"/>
<dbReference type="AlphaFoldDB" id="A0A3P3XHH9"/>
<dbReference type="EMBL" id="FWDM01000014">
    <property type="protein sequence ID" value="SLM12007.1"/>
    <property type="molecule type" value="Genomic_DNA"/>
</dbReference>
<evidence type="ECO:0000313" key="1">
    <source>
        <dbReference type="EMBL" id="SLM12007.1"/>
    </source>
</evidence>
<organism evidence="1">
    <name type="scientific">uncultured spirochete</name>
    <dbReference type="NCBI Taxonomy" id="156406"/>
    <lineage>
        <taxon>Bacteria</taxon>
        <taxon>Pseudomonadati</taxon>
        <taxon>Spirochaetota</taxon>
        <taxon>Spirochaetia</taxon>
        <taxon>Spirochaetales</taxon>
        <taxon>environmental samples</taxon>
    </lineage>
</organism>
<sequence length="470" mass="53978">MHIWARRSREQQFIHTRREDEQGEWYALDNAAIIMPAVANEITTSLFRFEAELDAPIDVDVMGKALELTVRRMPYFNVRLRRGFFWYYFEPCHTLPHLYPDSPSPSQLWDINKRGTRMFRIRCEANRVAGEFSHALTDGTGGMTFLKTLLANYFLLKGIAPGAELSEGEFRDILTSQSFIESPSIPSDEFEDAYQRYFPKGLPFPDTGPNAFHMKFKCLPKGQYRVISGELNLTEALGEARRHGASLTELMTAVYLDALQQIWHETVPRPKEHYIAVEVPLNLRTMFPSKTFRNFSLFVLIAEDMRLGMRSFEELVMRTHYQMKLEYDRMSIAKHLSRNAGSARNPVVRAVPLFIKDIFARIFFAKFGESMLSGFISNLGQVKMPPGFTPHIQRFGFIPAPSLTTLTNASMLSWGDKLIVDFGSLTESRELERLFFRRLRSLGLQVRVSCRLDQAEAKAQSKEEPNAILS</sequence>
<accession>A0A3P3XHH9</accession>
<gene>
    <name evidence="1" type="ORF">SPIROBIBN47_210170</name>
</gene>
<protein>
    <submittedName>
        <fullName evidence="1">Elongation domain-containing protein</fullName>
    </submittedName>
</protein>
<reference evidence="1" key="1">
    <citation type="submission" date="2017-02" db="EMBL/GenBank/DDBJ databases">
        <authorList>
            <person name="Regsiter A."/>
            <person name="William W."/>
        </authorList>
    </citation>
    <scope>NUCLEOTIDE SEQUENCE</scope>
    <source>
        <strain evidence="1">Bib</strain>
    </source>
</reference>
<name>A0A3P3XHH9_9SPIR</name>